<keyword evidence="1" id="KW-0175">Coiled coil</keyword>
<dbReference type="OrthoDB" id="5238996at2759"/>
<dbReference type="InParanoid" id="A0A194X1T4"/>
<keyword evidence="4" id="KW-1185">Reference proteome</keyword>
<feature type="coiled-coil region" evidence="1">
    <location>
        <begin position="24"/>
        <end position="65"/>
    </location>
</feature>
<dbReference type="EMBL" id="KQ947420">
    <property type="protein sequence ID" value="KUJ14163.1"/>
    <property type="molecule type" value="Genomic_DNA"/>
</dbReference>
<evidence type="ECO:0000256" key="1">
    <source>
        <dbReference type="SAM" id="Coils"/>
    </source>
</evidence>
<dbReference type="Proteomes" id="UP000070700">
    <property type="component" value="Unassembled WGS sequence"/>
</dbReference>
<dbReference type="RefSeq" id="XP_018068518.1">
    <property type="nucleotide sequence ID" value="XM_018220095.1"/>
</dbReference>
<organism evidence="3 4">
    <name type="scientific">Mollisia scopiformis</name>
    <name type="common">Conifer needle endophyte fungus</name>
    <name type="synonym">Phialocephala scopiformis</name>
    <dbReference type="NCBI Taxonomy" id="149040"/>
    <lineage>
        <taxon>Eukaryota</taxon>
        <taxon>Fungi</taxon>
        <taxon>Dikarya</taxon>
        <taxon>Ascomycota</taxon>
        <taxon>Pezizomycotina</taxon>
        <taxon>Leotiomycetes</taxon>
        <taxon>Helotiales</taxon>
        <taxon>Mollisiaceae</taxon>
        <taxon>Mollisia</taxon>
    </lineage>
</organism>
<evidence type="ECO:0000313" key="4">
    <source>
        <dbReference type="Proteomes" id="UP000070700"/>
    </source>
</evidence>
<evidence type="ECO:0000256" key="2">
    <source>
        <dbReference type="SAM" id="MobiDB-lite"/>
    </source>
</evidence>
<reference evidence="3 4" key="1">
    <citation type="submission" date="2015-10" db="EMBL/GenBank/DDBJ databases">
        <title>Full genome of DAOMC 229536 Phialocephala scopiformis, a fungal endophyte of spruce producing the potent anti-insectan compound rugulosin.</title>
        <authorList>
            <consortium name="DOE Joint Genome Institute"/>
            <person name="Walker A.K."/>
            <person name="Frasz S.L."/>
            <person name="Seifert K.A."/>
            <person name="Miller J.D."/>
            <person name="Mondo S.J."/>
            <person name="Labutti K."/>
            <person name="Lipzen A."/>
            <person name="Dockter R."/>
            <person name="Kennedy M."/>
            <person name="Grigoriev I.V."/>
            <person name="Spatafora J.W."/>
        </authorList>
    </citation>
    <scope>NUCLEOTIDE SEQUENCE [LARGE SCALE GENOMIC DNA]</scope>
    <source>
        <strain evidence="3 4">CBS 120377</strain>
    </source>
</reference>
<accession>A0A194X1T4</accession>
<name>A0A194X1T4_MOLSC</name>
<feature type="region of interest" description="Disordered" evidence="2">
    <location>
        <begin position="462"/>
        <end position="540"/>
    </location>
</feature>
<proteinExistence type="predicted"/>
<feature type="compositionally biased region" description="Pro residues" evidence="2">
    <location>
        <begin position="522"/>
        <end position="532"/>
    </location>
</feature>
<sequence length="540" mass="61277">MAGEKVKLGTQMKDFINLGKKIFQDKEVSDYDQLLDDKKELEEKLEAKNQEFDAKVEEVAALQAAADERVAKADAKTESLFEEFQKRYKEWDVATSKESNLESQVAELKEELKQANTKAENAEASMIMLQDKLFARQNALAEMEKDLNLLKKELSSRNRELKGTLGELQVSQAQMERHRIEIGLEYPHMEDLANNFRNLSDGCHRMAKRFFCTELPSEFLANDPWKQLEPFIKLAPRRIPMSNSMAARCLRMATAERIIADKLCADMFRQYYLPHSTPARELIDDITRRLHKKNPFKEAVFRLQLLAAYELDEQSFTASLIKFATDDVLKVLDPLLIALGTKDEFQAALAKLFEEAVKLWKLVQRSEAKAWVTNDPEYGRHNDDQDGWDQNEEYDTAVGLTNEQMSHIPDQVEPIMSLFPQVSIGKEVICPGCALWSDQNTVVAASIEFGQTNSRTALQGRWMTRRDSERRRLSSGGSPRKAEDFSKPPLSPSAAYHSFLERADSRPGSRRPSPPIRKATPPVSPPASPPALQPIEVGGD</sequence>
<evidence type="ECO:0000313" key="3">
    <source>
        <dbReference type="EMBL" id="KUJ14163.1"/>
    </source>
</evidence>
<feature type="coiled-coil region" evidence="1">
    <location>
        <begin position="98"/>
        <end position="160"/>
    </location>
</feature>
<dbReference type="GeneID" id="28829821"/>
<gene>
    <name evidence="3" type="ORF">LY89DRAFT_736210</name>
</gene>
<protein>
    <submittedName>
        <fullName evidence="3">Uncharacterized protein</fullName>
    </submittedName>
</protein>
<dbReference type="AlphaFoldDB" id="A0A194X1T4"/>
<dbReference type="KEGG" id="psco:LY89DRAFT_736210"/>